<feature type="compositionally biased region" description="Low complexity" evidence="1">
    <location>
        <begin position="343"/>
        <end position="356"/>
    </location>
</feature>
<evidence type="ECO:0000256" key="1">
    <source>
        <dbReference type="SAM" id="MobiDB-lite"/>
    </source>
</evidence>
<dbReference type="AlphaFoldDB" id="A0AAX6G441"/>
<proteinExistence type="predicted"/>
<gene>
    <name evidence="2" type="ORF">M6B38_384845</name>
</gene>
<organism evidence="2 3">
    <name type="scientific">Iris pallida</name>
    <name type="common">Sweet iris</name>
    <dbReference type="NCBI Taxonomy" id="29817"/>
    <lineage>
        <taxon>Eukaryota</taxon>
        <taxon>Viridiplantae</taxon>
        <taxon>Streptophyta</taxon>
        <taxon>Embryophyta</taxon>
        <taxon>Tracheophyta</taxon>
        <taxon>Spermatophyta</taxon>
        <taxon>Magnoliopsida</taxon>
        <taxon>Liliopsida</taxon>
        <taxon>Asparagales</taxon>
        <taxon>Iridaceae</taxon>
        <taxon>Iridoideae</taxon>
        <taxon>Irideae</taxon>
        <taxon>Iris</taxon>
    </lineage>
</organism>
<dbReference type="EMBL" id="JANAVB010023410">
    <property type="protein sequence ID" value="KAJ6823203.1"/>
    <property type="molecule type" value="Genomic_DNA"/>
</dbReference>
<feature type="region of interest" description="Disordered" evidence="1">
    <location>
        <begin position="282"/>
        <end position="306"/>
    </location>
</feature>
<feature type="compositionally biased region" description="Basic and acidic residues" evidence="1">
    <location>
        <begin position="128"/>
        <end position="141"/>
    </location>
</feature>
<feature type="compositionally biased region" description="Low complexity" evidence="1">
    <location>
        <begin position="28"/>
        <end position="113"/>
    </location>
</feature>
<feature type="region of interest" description="Disordered" evidence="1">
    <location>
        <begin position="28"/>
        <end position="155"/>
    </location>
</feature>
<accession>A0AAX6G441</accession>
<reference evidence="2" key="2">
    <citation type="submission" date="2023-04" db="EMBL/GenBank/DDBJ databases">
        <authorList>
            <person name="Bruccoleri R.E."/>
            <person name="Oakeley E.J."/>
            <person name="Faust A.-M."/>
            <person name="Dessus-Babus S."/>
            <person name="Altorfer M."/>
            <person name="Burckhardt D."/>
            <person name="Oertli M."/>
            <person name="Naumann U."/>
            <person name="Petersen F."/>
            <person name="Wong J."/>
        </authorList>
    </citation>
    <scope>NUCLEOTIDE SEQUENCE</scope>
    <source>
        <strain evidence="2">GSM-AAB239-AS_SAM_17_03QT</strain>
        <tissue evidence="2">Leaf</tissue>
    </source>
</reference>
<feature type="compositionally biased region" description="Pro residues" evidence="1">
    <location>
        <begin position="114"/>
        <end position="127"/>
    </location>
</feature>
<feature type="region of interest" description="Disordered" evidence="1">
    <location>
        <begin position="343"/>
        <end position="371"/>
    </location>
</feature>
<feature type="compositionally biased region" description="Pro residues" evidence="1">
    <location>
        <begin position="144"/>
        <end position="153"/>
    </location>
</feature>
<dbReference type="Proteomes" id="UP001140949">
    <property type="component" value="Unassembled WGS sequence"/>
</dbReference>
<protein>
    <submittedName>
        <fullName evidence="2">Transcription factor</fullName>
    </submittedName>
</protein>
<reference evidence="2" key="1">
    <citation type="journal article" date="2023" name="GigaByte">
        <title>Genome assembly of the bearded iris, Iris pallida Lam.</title>
        <authorList>
            <person name="Bruccoleri R.E."/>
            <person name="Oakeley E.J."/>
            <person name="Faust A.M.E."/>
            <person name="Altorfer M."/>
            <person name="Dessus-Babus S."/>
            <person name="Burckhardt D."/>
            <person name="Oertli M."/>
            <person name="Naumann U."/>
            <person name="Petersen F."/>
            <person name="Wong J."/>
        </authorList>
    </citation>
    <scope>NUCLEOTIDE SEQUENCE</scope>
    <source>
        <strain evidence="2">GSM-AAB239-AS_SAM_17_03QT</strain>
    </source>
</reference>
<name>A0AAX6G441_IRIPA</name>
<sequence>MILSPTKFWSDQAASAARAGLSANFLVAASSSSSAPPSSATRSSPTSAPTPSTSSATPSGRSSSASTTSSTCSTRPTRTCAAGSPPTSPRGRSPPTSPSSRGSSSPTSTAGSPRRPPPPASRSPPRPLPRDEPRDLPDRLLRPLPLPLRPPPLQRRLQPLQCGPHGAPLRLPGLRLPEGEARRVAAHRHIVGLRRGEQAADAGRARAPVPGRLLDAGPGVRRLRRRRDRGPPLRLPLRRAGRVHLVPALGRRPAGLPPARPRECAGGGRPRLVAGLRRADHPGRAAADEVHGGGGQGGHPVPAAGDDGPAHRRGGLRADGLVHRPQGHHRLPVDVRVLLPGVHRPGPVRPGPVRRGQAGGPGLQEELPGVRRRAPPVRRPALRHKPPDAVHHPLRDAARLPAAQDRRLRRHRLRADHRAQGRLQGLPPQKVCSFSFFLDKNVKKKNWFDDWIICWIIISPSRM</sequence>
<evidence type="ECO:0000313" key="3">
    <source>
        <dbReference type="Proteomes" id="UP001140949"/>
    </source>
</evidence>
<feature type="compositionally biased region" description="Basic and acidic residues" evidence="1">
    <location>
        <begin position="282"/>
        <end position="291"/>
    </location>
</feature>
<evidence type="ECO:0000313" key="2">
    <source>
        <dbReference type="EMBL" id="KAJ6823203.1"/>
    </source>
</evidence>
<keyword evidence="3" id="KW-1185">Reference proteome</keyword>
<comment type="caution">
    <text evidence="2">The sequence shown here is derived from an EMBL/GenBank/DDBJ whole genome shotgun (WGS) entry which is preliminary data.</text>
</comment>